<reference evidence="1 2" key="1">
    <citation type="journal article" date="2021" name="Front. Microbiol.">
        <title>Comprehensive Comparative Genomics and Phenotyping of Methylobacterium Species.</title>
        <authorList>
            <person name="Alessa O."/>
            <person name="Ogura Y."/>
            <person name="Fujitani Y."/>
            <person name="Takami H."/>
            <person name="Hayashi T."/>
            <person name="Sahin N."/>
            <person name="Tani A."/>
        </authorList>
    </citation>
    <scope>NUCLEOTIDE SEQUENCE [LARGE SCALE GENOMIC DNA]</scope>
    <source>
        <strain evidence="1 2">DSM 23679</strain>
    </source>
</reference>
<comment type="caution">
    <text evidence="1">The sequence shown here is derived from an EMBL/GenBank/DDBJ whole genome shotgun (WGS) entry which is preliminary data.</text>
</comment>
<evidence type="ECO:0000313" key="2">
    <source>
        <dbReference type="Proteomes" id="UP001055117"/>
    </source>
</evidence>
<accession>A0ABQ4QND9</accession>
<dbReference type="Proteomes" id="UP001055117">
    <property type="component" value="Unassembled WGS sequence"/>
</dbReference>
<organism evidence="1 2">
    <name type="scientific">Methylobacterium cerastii</name>
    <dbReference type="NCBI Taxonomy" id="932741"/>
    <lineage>
        <taxon>Bacteria</taxon>
        <taxon>Pseudomonadati</taxon>
        <taxon>Pseudomonadota</taxon>
        <taxon>Alphaproteobacteria</taxon>
        <taxon>Hyphomicrobiales</taxon>
        <taxon>Methylobacteriaceae</taxon>
        <taxon>Methylobacterium</taxon>
    </lineage>
</organism>
<name>A0ABQ4QND9_9HYPH</name>
<protein>
    <submittedName>
        <fullName evidence="1">Uncharacterized protein</fullName>
    </submittedName>
</protein>
<gene>
    <name evidence="1" type="ORF">AFCDBAGC_4662</name>
</gene>
<keyword evidence="2" id="KW-1185">Reference proteome</keyword>
<sequence>MSNDSKTTTANSDGLVAAKMIAHGSHSFSFKILVPGDWKVDKVVDSSLLTDKISLISIFTSQFNSYASIQVIGSIISNEISAANWLKFYVGLREGWTAGELTEVDAKRARVSCEAVVDGLAMKGLASATINGDTVVVLQGFCPADEFEQFREALNLGVRSFNTDEIIHPNVIEPLARFDVGSRVASSCPASWAARFPDKTPSGKSAVDWIRRDSQDVVRGVMRLKVAKKHGPSSYHQHLEDSIREFRESDMVVDEILGVSEIGSRDQFLSVVLLEARAHTNPDADLLFRCLVFEGIDLFIILTSLGPNEEQEFYEWAINDRALRIVADMLTID</sequence>
<proteinExistence type="predicted"/>
<dbReference type="EMBL" id="BPQG01000093">
    <property type="protein sequence ID" value="GJD46778.1"/>
    <property type="molecule type" value="Genomic_DNA"/>
</dbReference>
<evidence type="ECO:0000313" key="1">
    <source>
        <dbReference type="EMBL" id="GJD46778.1"/>
    </source>
</evidence>
<dbReference type="RefSeq" id="WP_238273079.1">
    <property type="nucleotide sequence ID" value="NZ_BPQG01000093.1"/>
</dbReference>